<feature type="region of interest" description="Disordered" evidence="1">
    <location>
        <begin position="186"/>
        <end position="322"/>
    </location>
</feature>
<dbReference type="Proteomes" id="UP001320420">
    <property type="component" value="Unassembled WGS sequence"/>
</dbReference>
<gene>
    <name evidence="2" type="ORF">SLS62_000773</name>
</gene>
<evidence type="ECO:0000313" key="2">
    <source>
        <dbReference type="EMBL" id="KAK7757224.1"/>
    </source>
</evidence>
<organism evidence="2 3">
    <name type="scientific">Diatrype stigma</name>
    <dbReference type="NCBI Taxonomy" id="117547"/>
    <lineage>
        <taxon>Eukaryota</taxon>
        <taxon>Fungi</taxon>
        <taxon>Dikarya</taxon>
        <taxon>Ascomycota</taxon>
        <taxon>Pezizomycotina</taxon>
        <taxon>Sordariomycetes</taxon>
        <taxon>Xylariomycetidae</taxon>
        <taxon>Xylariales</taxon>
        <taxon>Diatrypaceae</taxon>
        <taxon>Diatrype</taxon>
    </lineage>
</organism>
<accession>A0AAN9UX64</accession>
<proteinExistence type="predicted"/>
<dbReference type="PANTHER" id="PTHR38703:SF1">
    <property type="entry name" value="ALLERGEN"/>
    <property type="match status" value="1"/>
</dbReference>
<dbReference type="AlphaFoldDB" id="A0AAN9UX64"/>
<evidence type="ECO:0000256" key="1">
    <source>
        <dbReference type="SAM" id="MobiDB-lite"/>
    </source>
</evidence>
<feature type="compositionally biased region" description="Basic and acidic residues" evidence="1">
    <location>
        <begin position="269"/>
        <end position="289"/>
    </location>
</feature>
<feature type="compositionally biased region" description="Basic and acidic residues" evidence="1">
    <location>
        <begin position="244"/>
        <end position="254"/>
    </location>
</feature>
<dbReference type="EMBL" id="JAKJXP020000003">
    <property type="protein sequence ID" value="KAK7757224.1"/>
    <property type="molecule type" value="Genomic_DNA"/>
</dbReference>
<feature type="compositionally biased region" description="Basic and acidic residues" evidence="1">
    <location>
        <begin position="189"/>
        <end position="232"/>
    </location>
</feature>
<evidence type="ECO:0008006" key="4">
    <source>
        <dbReference type="Google" id="ProtNLM"/>
    </source>
</evidence>
<comment type="caution">
    <text evidence="2">The sequence shown here is derived from an EMBL/GenBank/DDBJ whole genome shotgun (WGS) entry which is preliminary data.</text>
</comment>
<keyword evidence="3" id="KW-1185">Reference proteome</keyword>
<reference evidence="2 3" key="1">
    <citation type="submission" date="2024-02" db="EMBL/GenBank/DDBJ databases">
        <title>De novo assembly and annotation of 12 fungi associated with fruit tree decline syndrome in Ontario, Canada.</title>
        <authorList>
            <person name="Sulman M."/>
            <person name="Ellouze W."/>
            <person name="Ilyukhin E."/>
        </authorList>
    </citation>
    <scope>NUCLEOTIDE SEQUENCE [LARGE SCALE GENOMIC DNA]</scope>
    <source>
        <strain evidence="2 3">M11/M66-122</strain>
    </source>
</reference>
<evidence type="ECO:0000313" key="3">
    <source>
        <dbReference type="Proteomes" id="UP001320420"/>
    </source>
</evidence>
<name>A0AAN9UX64_9PEZI</name>
<dbReference type="PANTHER" id="PTHR38703">
    <property type="entry name" value="CHROMOSOME 8, WHOLE GENOME SHOTGUN SEQUENCE"/>
    <property type="match status" value="1"/>
</dbReference>
<protein>
    <recommendedName>
        <fullName evidence="4">Allergen</fullName>
    </recommendedName>
</protein>
<sequence>MDKTKSTIKEIIGKAGHKDTTVHETINPSVKRETVKPTQHENVHTAVDREVHEDHYHHTVQPVKDREVLPEQHHHKVAPVQHQEFEHRNRDGVKNALAHENQKFRDERHVQETTHTQSHAPTAAGDHVHHHVHETIQPVIEKEVVQPHVVHTTVPVHEVHHNAAHHHSTSALPPVSLEEYKRTGGALNGREERFDAFDGEPRDIGSEHFMQRNRDPAYDEKHPPKGVFHGDDGPTNGISNHTAHGRDHSDRETRVPGAGGNTATSHGAHNSEFRREQANGSELRRDHPHNSQTSPPRKEPGLLNKLNPKTDSNGDGKAGFMK</sequence>